<feature type="transmembrane region" description="Helical" evidence="1">
    <location>
        <begin position="125"/>
        <end position="144"/>
    </location>
</feature>
<gene>
    <name evidence="2" type="ORF">SeLEV6574_g06827</name>
    <name evidence="3" type="ORF">SeMB42_g02256</name>
</gene>
<name>A0A507CEV0_9FUNG</name>
<feature type="transmembrane region" description="Helical" evidence="1">
    <location>
        <begin position="41"/>
        <end position="58"/>
    </location>
</feature>
<reference evidence="4 5" key="1">
    <citation type="journal article" date="2019" name="Sci. Rep.">
        <title>Comparative genomics of chytrid fungi reveal insights into the obligate biotrophic and pathogenic lifestyle of Synchytrium endobioticum.</title>
        <authorList>
            <person name="van de Vossenberg B.T.L.H."/>
            <person name="Warris S."/>
            <person name="Nguyen H.D.T."/>
            <person name="van Gent-Pelzer M.P.E."/>
            <person name="Joly D.L."/>
            <person name="van de Geest H.C."/>
            <person name="Bonants P.J.M."/>
            <person name="Smith D.S."/>
            <person name="Levesque C.A."/>
            <person name="van der Lee T.A.J."/>
        </authorList>
    </citation>
    <scope>NUCLEOTIDE SEQUENCE [LARGE SCALE GENOMIC DNA]</scope>
    <source>
        <strain evidence="2 5">LEV6574</strain>
        <strain evidence="3 4">MB42</strain>
    </source>
</reference>
<dbReference type="VEuPathDB" id="FungiDB:SeMB42_g02256"/>
<keyword evidence="1" id="KW-0472">Membrane</keyword>
<keyword evidence="1" id="KW-0812">Transmembrane</keyword>
<comment type="caution">
    <text evidence="2">The sequence shown here is derived from an EMBL/GenBank/DDBJ whole genome shotgun (WGS) entry which is preliminary data.</text>
</comment>
<feature type="transmembrane region" description="Helical" evidence="1">
    <location>
        <begin position="100"/>
        <end position="119"/>
    </location>
</feature>
<evidence type="ECO:0000313" key="3">
    <source>
        <dbReference type="EMBL" id="TPX50371.1"/>
    </source>
</evidence>
<organism evidence="2 5">
    <name type="scientific">Synchytrium endobioticum</name>
    <dbReference type="NCBI Taxonomy" id="286115"/>
    <lineage>
        <taxon>Eukaryota</taxon>
        <taxon>Fungi</taxon>
        <taxon>Fungi incertae sedis</taxon>
        <taxon>Chytridiomycota</taxon>
        <taxon>Chytridiomycota incertae sedis</taxon>
        <taxon>Chytridiomycetes</taxon>
        <taxon>Synchytriales</taxon>
        <taxon>Synchytriaceae</taxon>
        <taxon>Synchytrium</taxon>
    </lineage>
</organism>
<evidence type="ECO:0000256" key="1">
    <source>
        <dbReference type="SAM" id="Phobius"/>
    </source>
</evidence>
<evidence type="ECO:0000313" key="5">
    <source>
        <dbReference type="Proteomes" id="UP000320475"/>
    </source>
</evidence>
<keyword evidence="4" id="KW-1185">Reference proteome</keyword>
<evidence type="ECO:0000313" key="4">
    <source>
        <dbReference type="Proteomes" id="UP000317494"/>
    </source>
</evidence>
<dbReference type="EMBL" id="QEAN01000068">
    <property type="protein sequence ID" value="TPX50371.1"/>
    <property type="molecule type" value="Genomic_DNA"/>
</dbReference>
<keyword evidence="1" id="KW-1133">Transmembrane helix</keyword>
<protein>
    <submittedName>
        <fullName evidence="2">Uncharacterized protein</fullName>
    </submittedName>
</protein>
<accession>A0A507CEV0</accession>
<dbReference type="AlphaFoldDB" id="A0A507CEV0"/>
<sequence>MSSRKAYGHAEDEDEAVLDEPQQEVLISTLKRDNADKNRNCNHALSIISLVLSFYFTIRMLYSPPPTSDVFPNLTSAISLCFIPYILHHQNGIGGRSPQLIPFSFLFSFMPLLYDYMVIRRFSNSIDWLYAAPIIMSAVCRWWISMVEHTDILLAELEKAKYGYKGA</sequence>
<evidence type="ECO:0000313" key="2">
    <source>
        <dbReference type="EMBL" id="TPX40040.1"/>
    </source>
</evidence>
<dbReference type="Proteomes" id="UP000320475">
    <property type="component" value="Unassembled WGS sequence"/>
</dbReference>
<dbReference type="EMBL" id="QEAM01000419">
    <property type="protein sequence ID" value="TPX40040.1"/>
    <property type="molecule type" value="Genomic_DNA"/>
</dbReference>
<proteinExistence type="predicted"/>
<dbReference type="Proteomes" id="UP000317494">
    <property type="component" value="Unassembled WGS sequence"/>
</dbReference>